<organism evidence="11 12">
    <name type="scientific">Rhamnella rubrinervis</name>
    <dbReference type="NCBI Taxonomy" id="2594499"/>
    <lineage>
        <taxon>Eukaryota</taxon>
        <taxon>Viridiplantae</taxon>
        <taxon>Streptophyta</taxon>
        <taxon>Embryophyta</taxon>
        <taxon>Tracheophyta</taxon>
        <taxon>Spermatophyta</taxon>
        <taxon>Magnoliopsida</taxon>
        <taxon>eudicotyledons</taxon>
        <taxon>Gunneridae</taxon>
        <taxon>Pentapetalae</taxon>
        <taxon>rosids</taxon>
        <taxon>fabids</taxon>
        <taxon>Rosales</taxon>
        <taxon>Rhamnaceae</taxon>
        <taxon>rhamnoid group</taxon>
        <taxon>Rhamneae</taxon>
        <taxon>Rhamnella</taxon>
    </lineage>
</organism>
<evidence type="ECO:0000256" key="6">
    <source>
        <dbReference type="ARBA" id="ARBA00023277"/>
    </source>
</evidence>
<gene>
    <name evidence="11" type="ORF">FNV43_RR12788</name>
</gene>
<evidence type="ECO:0000256" key="8">
    <source>
        <dbReference type="ARBA" id="ARBA00023326"/>
    </source>
</evidence>
<dbReference type="InterPro" id="IPR012341">
    <property type="entry name" value="6hp_glycosidase-like_sf"/>
</dbReference>
<keyword evidence="7" id="KW-0326">Glycosidase</keyword>
<dbReference type="GO" id="GO:0008810">
    <property type="term" value="F:cellulase activity"/>
    <property type="evidence" value="ECO:0007669"/>
    <property type="project" value="UniProtKB-EC"/>
</dbReference>
<dbReference type="EC" id="3.2.1.4" evidence="3"/>
<dbReference type="InterPro" id="IPR001701">
    <property type="entry name" value="Glyco_hydro_9"/>
</dbReference>
<keyword evidence="4" id="KW-0378">Hydrolase</keyword>
<evidence type="ECO:0000256" key="3">
    <source>
        <dbReference type="ARBA" id="ARBA00012601"/>
    </source>
</evidence>
<proteinExistence type="inferred from homology"/>
<name>A0A8K0H7Y7_9ROSA</name>
<keyword evidence="8" id="KW-0624">Polysaccharide degradation</keyword>
<dbReference type="Pfam" id="PF00759">
    <property type="entry name" value="Glyco_hydro_9"/>
    <property type="match status" value="1"/>
</dbReference>
<comment type="caution">
    <text evidence="11">The sequence shown here is derived from an EMBL/GenBank/DDBJ whole genome shotgun (WGS) entry which is preliminary data.</text>
</comment>
<dbReference type="Proteomes" id="UP000796880">
    <property type="component" value="Unassembled WGS sequence"/>
</dbReference>
<dbReference type="InterPro" id="IPR008928">
    <property type="entry name" value="6-hairpin_glycosidase_sf"/>
</dbReference>
<comment type="catalytic activity">
    <reaction evidence="1">
        <text>Endohydrolysis of (1-&gt;4)-beta-D-glucosidic linkages in cellulose, lichenin and cereal beta-D-glucans.</text>
        <dbReference type="EC" id="3.2.1.4"/>
    </reaction>
</comment>
<feature type="signal peptide" evidence="9">
    <location>
        <begin position="1"/>
        <end position="26"/>
    </location>
</feature>
<feature type="chain" id="PRO_5035429745" description="cellulase" evidence="9">
    <location>
        <begin position="27"/>
        <end position="478"/>
    </location>
</feature>
<reference evidence="11" key="1">
    <citation type="submission" date="2020-03" db="EMBL/GenBank/DDBJ databases">
        <title>A high-quality chromosome-level genome assembly of a woody plant with both climbing and erect habits, Rhamnella rubrinervis.</title>
        <authorList>
            <person name="Lu Z."/>
            <person name="Yang Y."/>
            <person name="Zhu X."/>
            <person name="Sun Y."/>
        </authorList>
    </citation>
    <scope>NUCLEOTIDE SEQUENCE</scope>
    <source>
        <strain evidence="11">BYM</strain>
        <tissue evidence="11">Leaf</tissue>
    </source>
</reference>
<keyword evidence="9" id="KW-0732">Signal</keyword>
<dbReference type="AlphaFoldDB" id="A0A8K0H7Y7"/>
<accession>A0A8K0H7Y7</accession>
<evidence type="ECO:0000313" key="12">
    <source>
        <dbReference type="Proteomes" id="UP000796880"/>
    </source>
</evidence>
<dbReference type="PANTHER" id="PTHR22298">
    <property type="entry name" value="ENDO-1,4-BETA-GLUCANASE"/>
    <property type="match status" value="1"/>
</dbReference>
<dbReference type="GO" id="GO:0030245">
    <property type="term" value="P:cellulose catabolic process"/>
    <property type="evidence" value="ECO:0007669"/>
    <property type="project" value="UniProtKB-KW"/>
</dbReference>
<feature type="domain" description="Glycoside hydrolase family 9" evidence="10">
    <location>
        <begin position="30"/>
        <end position="471"/>
    </location>
</feature>
<protein>
    <recommendedName>
        <fullName evidence="3">cellulase</fullName>
        <ecNumber evidence="3">3.2.1.4</ecNumber>
    </recommendedName>
</protein>
<evidence type="ECO:0000256" key="4">
    <source>
        <dbReference type="ARBA" id="ARBA00022801"/>
    </source>
</evidence>
<dbReference type="FunFam" id="1.50.10.10:FF:000020">
    <property type="entry name" value="Endoglucanase"/>
    <property type="match status" value="1"/>
</dbReference>
<dbReference type="SUPFAM" id="SSF48208">
    <property type="entry name" value="Six-hairpin glycosidases"/>
    <property type="match status" value="1"/>
</dbReference>
<evidence type="ECO:0000256" key="5">
    <source>
        <dbReference type="ARBA" id="ARBA00023001"/>
    </source>
</evidence>
<keyword evidence="6" id="KW-0119">Carbohydrate metabolism</keyword>
<sequence>MKSGISFSSVVAFMVILLNIGHEVTSAIDYGEALTKSLLYYEAQRSGKLPPKQRVQWRGDSGLRDGSDAGVDLVGGYYDAGDNVKFGFPMAFTITMLSWSTVEFGRQLEAKNELSNALEAIKWGTDYLMKAHPEPNVLYGEVGDGGSDHSCWQRPEDMTTPRTSYKIDQQHPGSDLAAETAAALASASIAFSPTNPSYASLLLKHSKQLFDFARNHVGLYQNSINVAGAFYSSSGYEDELLWAAAWLHRATNDNSYLDYLGASRNAGGTRTELSWDDKFVGAQVLVAKLVLEGKVEASDSWDEYKKQAEEFICSCVQKGNNNVKKTPGGLLWFQPWNNLQYVTTATFITTVYSHYLDAKHASIPCAGGVVDYVLGANPRKLSYMVGINETSYPQQVHHRGASIVSIRKDPTPVTCKGGFDLWFNKNSPNPNVLVGAIIGGPDQNDDFTDSRSNFQLAEPTTTTPAPLVGVLATLASLS</sequence>
<keyword evidence="12" id="KW-1185">Reference proteome</keyword>
<evidence type="ECO:0000256" key="2">
    <source>
        <dbReference type="ARBA" id="ARBA00007072"/>
    </source>
</evidence>
<keyword evidence="5" id="KW-0136">Cellulose degradation</keyword>
<dbReference type="OrthoDB" id="10257085at2759"/>
<evidence type="ECO:0000256" key="1">
    <source>
        <dbReference type="ARBA" id="ARBA00000966"/>
    </source>
</evidence>
<evidence type="ECO:0000256" key="7">
    <source>
        <dbReference type="ARBA" id="ARBA00023295"/>
    </source>
</evidence>
<evidence type="ECO:0000259" key="10">
    <source>
        <dbReference type="Pfam" id="PF00759"/>
    </source>
</evidence>
<evidence type="ECO:0000256" key="9">
    <source>
        <dbReference type="SAM" id="SignalP"/>
    </source>
</evidence>
<evidence type="ECO:0000313" key="11">
    <source>
        <dbReference type="EMBL" id="KAF3447601.1"/>
    </source>
</evidence>
<comment type="similarity">
    <text evidence="2">Belongs to the glycosyl hydrolase 9 (cellulase E) family.</text>
</comment>
<dbReference type="Gene3D" id="1.50.10.10">
    <property type="match status" value="1"/>
</dbReference>
<dbReference type="EMBL" id="VOIH02000005">
    <property type="protein sequence ID" value="KAF3447601.1"/>
    <property type="molecule type" value="Genomic_DNA"/>
</dbReference>